<keyword evidence="2" id="KW-1185">Reference proteome</keyword>
<proteinExistence type="predicted"/>
<organism evidence="1 2">
    <name type="scientific">Oryza meyeriana var. granulata</name>
    <dbReference type="NCBI Taxonomy" id="110450"/>
    <lineage>
        <taxon>Eukaryota</taxon>
        <taxon>Viridiplantae</taxon>
        <taxon>Streptophyta</taxon>
        <taxon>Embryophyta</taxon>
        <taxon>Tracheophyta</taxon>
        <taxon>Spermatophyta</taxon>
        <taxon>Magnoliopsida</taxon>
        <taxon>Liliopsida</taxon>
        <taxon>Poales</taxon>
        <taxon>Poaceae</taxon>
        <taxon>BOP clade</taxon>
        <taxon>Oryzoideae</taxon>
        <taxon>Oryzeae</taxon>
        <taxon>Oryzinae</taxon>
        <taxon>Oryza</taxon>
        <taxon>Oryza meyeriana</taxon>
    </lineage>
</organism>
<dbReference type="EMBL" id="SPHZ02000003">
    <property type="protein sequence ID" value="KAF0922842.1"/>
    <property type="molecule type" value="Genomic_DNA"/>
</dbReference>
<protein>
    <submittedName>
        <fullName evidence="1">Uncharacterized protein</fullName>
    </submittedName>
</protein>
<dbReference type="AlphaFoldDB" id="A0A6G1EEK4"/>
<evidence type="ECO:0000313" key="1">
    <source>
        <dbReference type="EMBL" id="KAF0922842.1"/>
    </source>
</evidence>
<accession>A0A6G1EEK4</accession>
<reference evidence="1 2" key="1">
    <citation type="submission" date="2019-11" db="EMBL/GenBank/DDBJ databases">
        <title>Whole genome sequence of Oryza granulata.</title>
        <authorList>
            <person name="Li W."/>
        </authorList>
    </citation>
    <scope>NUCLEOTIDE SEQUENCE [LARGE SCALE GENOMIC DNA]</scope>
    <source>
        <strain evidence="2">cv. Menghai</strain>
        <tissue evidence="1">Leaf</tissue>
    </source>
</reference>
<comment type="caution">
    <text evidence="1">The sequence shown here is derived from an EMBL/GenBank/DDBJ whole genome shotgun (WGS) entry which is preliminary data.</text>
</comment>
<dbReference type="Proteomes" id="UP000479710">
    <property type="component" value="Unassembled WGS sequence"/>
</dbReference>
<name>A0A6G1EEK4_9ORYZ</name>
<sequence>MSDGSSDLGGARPGAVERDIEQVGSLPILFRWARKCCGNPGCGVSRLGTARGWESLWM</sequence>
<evidence type="ECO:0000313" key="2">
    <source>
        <dbReference type="Proteomes" id="UP000479710"/>
    </source>
</evidence>
<gene>
    <name evidence="1" type="ORF">E2562_002092</name>
</gene>